<comment type="caution">
    <text evidence="1">The sequence shown here is derived from an EMBL/GenBank/DDBJ whole genome shotgun (WGS) entry which is preliminary data.</text>
</comment>
<accession>A0AAV4RCZ0</accession>
<dbReference type="AlphaFoldDB" id="A0AAV4RCZ0"/>
<evidence type="ECO:0000313" key="2">
    <source>
        <dbReference type="Proteomes" id="UP001054945"/>
    </source>
</evidence>
<keyword evidence="2" id="KW-1185">Reference proteome</keyword>
<organism evidence="1 2">
    <name type="scientific">Caerostris extrusa</name>
    <name type="common">Bark spider</name>
    <name type="synonym">Caerostris bankana</name>
    <dbReference type="NCBI Taxonomy" id="172846"/>
    <lineage>
        <taxon>Eukaryota</taxon>
        <taxon>Metazoa</taxon>
        <taxon>Ecdysozoa</taxon>
        <taxon>Arthropoda</taxon>
        <taxon>Chelicerata</taxon>
        <taxon>Arachnida</taxon>
        <taxon>Araneae</taxon>
        <taxon>Araneomorphae</taxon>
        <taxon>Entelegynae</taxon>
        <taxon>Araneoidea</taxon>
        <taxon>Araneidae</taxon>
        <taxon>Caerostris</taxon>
    </lineage>
</organism>
<proteinExistence type="predicted"/>
<dbReference type="EMBL" id="BPLR01007727">
    <property type="protein sequence ID" value="GIY19207.1"/>
    <property type="molecule type" value="Genomic_DNA"/>
</dbReference>
<sequence>MRGGPISNSGRGRGWGCEEEKRVYVPEAVLEERGIFTKGDGVRGGIRIVWFERTLSPFEIREDAQTIRLCFSHSGLAQAILAPNPVVKQATPILFQSDGKIPIMNQFSKFKLLNASLLHPHPPRSVRETSSNCILSHSNAPLHREE</sequence>
<dbReference type="Proteomes" id="UP001054945">
    <property type="component" value="Unassembled WGS sequence"/>
</dbReference>
<evidence type="ECO:0000313" key="1">
    <source>
        <dbReference type="EMBL" id="GIY19207.1"/>
    </source>
</evidence>
<reference evidence="1 2" key="1">
    <citation type="submission" date="2021-06" db="EMBL/GenBank/DDBJ databases">
        <title>Caerostris extrusa draft genome.</title>
        <authorList>
            <person name="Kono N."/>
            <person name="Arakawa K."/>
        </authorList>
    </citation>
    <scope>NUCLEOTIDE SEQUENCE [LARGE SCALE GENOMIC DNA]</scope>
</reference>
<name>A0AAV4RCZ0_CAEEX</name>
<gene>
    <name evidence="1" type="ORF">CEXT_721211</name>
</gene>
<protein>
    <submittedName>
        <fullName evidence="1">Uncharacterized protein</fullName>
    </submittedName>
</protein>